<name>A0A9Q1IG00_SYNKA</name>
<feature type="signal peptide" evidence="2">
    <location>
        <begin position="1"/>
        <end position="18"/>
    </location>
</feature>
<dbReference type="OrthoDB" id="48943at2759"/>
<dbReference type="AlphaFoldDB" id="A0A9Q1IG00"/>
<feature type="chain" id="PRO_5040302822" evidence="2">
    <location>
        <begin position="19"/>
        <end position="121"/>
    </location>
</feature>
<evidence type="ECO:0000313" key="4">
    <source>
        <dbReference type="Proteomes" id="UP001152622"/>
    </source>
</evidence>
<feature type="region of interest" description="Disordered" evidence="1">
    <location>
        <begin position="90"/>
        <end position="121"/>
    </location>
</feature>
<accession>A0A9Q1IG00</accession>
<feature type="region of interest" description="Disordered" evidence="1">
    <location>
        <begin position="43"/>
        <end position="73"/>
    </location>
</feature>
<evidence type="ECO:0000256" key="1">
    <source>
        <dbReference type="SAM" id="MobiDB-lite"/>
    </source>
</evidence>
<dbReference type="EMBL" id="JAINUF010000018">
    <property type="protein sequence ID" value="KAJ8338146.1"/>
    <property type="molecule type" value="Genomic_DNA"/>
</dbReference>
<comment type="caution">
    <text evidence="3">The sequence shown here is derived from an EMBL/GenBank/DDBJ whole genome shotgun (WGS) entry which is preliminary data.</text>
</comment>
<feature type="compositionally biased region" description="Polar residues" evidence="1">
    <location>
        <begin position="60"/>
        <end position="72"/>
    </location>
</feature>
<sequence>MEWRLTLLGLIIVNLILAFTLESIILDCKEMWQRQCTGLKQHEPQTDTHCSQMEVDGMSPQRSPHGSCCHSSHTPRARYQRLAQELLLDPGWPPHPSANVKPPTCPEGSIVQGQAPQTTPL</sequence>
<proteinExistence type="predicted"/>
<dbReference type="Proteomes" id="UP001152622">
    <property type="component" value="Chromosome 18"/>
</dbReference>
<keyword evidence="2" id="KW-0732">Signal</keyword>
<keyword evidence="4" id="KW-1185">Reference proteome</keyword>
<organism evidence="3 4">
    <name type="scientific">Synaphobranchus kaupii</name>
    <name type="common">Kaup's arrowtooth eel</name>
    <dbReference type="NCBI Taxonomy" id="118154"/>
    <lineage>
        <taxon>Eukaryota</taxon>
        <taxon>Metazoa</taxon>
        <taxon>Chordata</taxon>
        <taxon>Craniata</taxon>
        <taxon>Vertebrata</taxon>
        <taxon>Euteleostomi</taxon>
        <taxon>Actinopterygii</taxon>
        <taxon>Neopterygii</taxon>
        <taxon>Teleostei</taxon>
        <taxon>Anguilliformes</taxon>
        <taxon>Synaphobranchidae</taxon>
        <taxon>Synaphobranchus</taxon>
    </lineage>
</organism>
<feature type="compositionally biased region" description="Polar residues" evidence="1">
    <location>
        <begin position="111"/>
        <end position="121"/>
    </location>
</feature>
<evidence type="ECO:0000313" key="3">
    <source>
        <dbReference type="EMBL" id="KAJ8338146.1"/>
    </source>
</evidence>
<protein>
    <submittedName>
        <fullName evidence="3">Uncharacterized protein</fullName>
    </submittedName>
</protein>
<reference evidence="3" key="1">
    <citation type="journal article" date="2023" name="Science">
        <title>Genome structures resolve the early diversification of teleost fishes.</title>
        <authorList>
            <person name="Parey E."/>
            <person name="Louis A."/>
            <person name="Montfort J."/>
            <person name="Bouchez O."/>
            <person name="Roques C."/>
            <person name="Iampietro C."/>
            <person name="Lluch J."/>
            <person name="Castinel A."/>
            <person name="Donnadieu C."/>
            <person name="Desvignes T."/>
            <person name="Floi Bucao C."/>
            <person name="Jouanno E."/>
            <person name="Wen M."/>
            <person name="Mejri S."/>
            <person name="Dirks R."/>
            <person name="Jansen H."/>
            <person name="Henkel C."/>
            <person name="Chen W.J."/>
            <person name="Zahm M."/>
            <person name="Cabau C."/>
            <person name="Klopp C."/>
            <person name="Thompson A.W."/>
            <person name="Robinson-Rechavi M."/>
            <person name="Braasch I."/>
            <person name="Lecointre G."/>
            <person name="Bobe J."/>
            <person name="Postlethwait J.H."/>
            <person name="Berthelot C."/>
            <person name="Roest Crollius H."/>
            <person name="Guiguen Y."/>
        </authorList>
    </citation>
    <scope>NUCLEOTIDE SEQUENCE</scope>
    <source>
        <strain evidence="3">WJC10195</strain>
    </source>
</reference>
<evidence type="ECO:0000256" key="2">
    <source>
        <dbReference type="SAM" id="SignalP"/>
    </source>
</evidence>
<gene>
    <name evidence="3" type="ORF">SKAU_G00371120</name>
</gene>